<feature type="domain" description="Protein CR006 P-loop" evidence="2">
    <location>
        <begin position="9"/>
        <end position="728"/>
    </location>
</feature>
<evidence type="ECO:0000256" key="1">
    <source>
        <dbReference type="SAM" id="Coils"/>
    </source>
</evidence>
<proteinExistence type="predicted"/>
<dbReference type="InterPro" id="IPR027417">
    <property type="entry name" value="P-loop_NTPase"/>
</dbReference>
<feature type="coiled-coil region" evidence="1">
    <location>
        <begin position="95"/>
        <end position="136"/>
    </location>
</feature>
<dbReference type="InterPro" id="IPR026866">
    <property type="entry name" value="CR006_AAA"/>
</dbReference>
<reference evidence="3 4" key="1">
    <citation type="journal article" date="2011" name="Stand. Genomic Sci.">
        <title>Complete genome sequence of Treponema succinifaciens type strain (6091).</title>
        <authorList>
            <person name="Han C."/>
            <person name="Gronow S."/>
            <person name="Teshima H."/>
            <person name="Lapidus A."/>
            <person name="Nolan M."/>
            <person name="Lucas S."/>
            <person name="Hammon N."/>
            <person name="Deshpande S."/>
            <person name="Cheng J.F."/>
            <person name="Zeytun A."/>
            <person name="Tapia R."/>
            <person name="Goodwin L."/>
            <person name="Pitluck S."/>
            <person name="Liolios K."/>
            <person name="Pagani I."/>
            <person name="Ivanova N."/>
            <person name="Mavromatis K."/>
            <person name="Mikhailova N."/>
            <person name="Huntemann M."/>
            <person name="Pati A."/>
            <person name="Chen A."/>
            <person name="Palaniappan K."/>
            <person name="Land M."/>
            <person name="Hauser L."/>
            <person name="Brambilla E.M."/>
            <person name="Rohde M."/>
            <person name="Goker M."/>
            <person name="Woyke T."/>
            <person name="Bristow J."/>
            <person name="Eisen J.A."/>
            <person name="Markowitz V."/>
            <person name="Hugenholtz P."/>
            <person name="Kyrpides N.C."/>
            <person name="Klenk H.P."/>
            <person name="Detter J.C."/>
        </authorList>
    </citation>
    <scope>NUCLEOTIDE SEQUENCE [LARGE SCALE GENOMIC DNA]</scope>
    <source>
        <strain evidence="4">ATCC 33096 / DSM 2489 / 6091</strain>
    </source>
</reference>
<evidence type="ECO:0000313" key="4">
    <source>
        <dbReference type="Proteomes" id="UP000006852"/>
    </source>
</evidence>
<dbReference type="STRING" id="869209.Tresu_0672"/>
<name>F2NVA3_TRES6</name>
<dbReference type="Pfam" id="PF13166">
    <property type="entry name" value="AAA_13"/>
    <property type="match status" value="1"/>
</dbReference>
<organism evidence="3 4">
    <name type="scientific">Treponema succinifaciens (strain ATCC 33096 / DSM 2489 / 6091)</name>
    <dbReference type="NCBI Taxonomy" id="869209"/>
    <lineage>
        <taxon>Bacteria</taxon>
        <taxon>Pseudomonadati</taxon>
        <taxon>Spirochaetota</taxon>
        <taxon>Spirochaetia</taxon>
        <taxon>Spirochaetales</taxon>
        <taxon>Treponemataceae</taxon>
        <taxon>Treponema</taxon>
    </lineage>
</organism>
<dbReference type="Gene3D" id="3.40.50.300">
    <property type="entry name" value="P-loop containing nucleotide triphosphate hydrolases"/>
    <property type="match status" value="1"/>
</dbReference>
<protein>
    <recommendedName>
        <fullName evidence="2">Protein CR006 P-loop domain-containing protein</fullName>
    </recommendedName>
</protein>
<keyword evidence="1" id="KW-0175">Coiled coil</keyword>
<evidence type="ECO:0000313" key="3">
    <source>
        <dbReference type="EMBL" id="AEB13613.1"/>
    </source>
</evidence>
<dbReference type="SUPFAM" id="SSF52540">
    <property type="entry name" value="P-loop containing nucleoside triphosphate hydrolases"/>
    <property type="match status" value="1"/>
</dbReference>
<evidence type="ECO:0000259" key="2">
    <source>
        <dbReference type="Pfam" id="PF13166"/>
    </source>
</evidence>
<dbReference type="KEGG" id="tsu:Tresu_0672"/>
<dbReference type="RefSeq" id="WP_013700920.1">
    <property type="nucleotide sequence ID" value="NC_015385.1"/>
</dbReference>
<sequence length="747" mass="87149">MIRKINLKCASYKEVASLETDKKINLIYGLNGSGKSTFSEYLRRLDDNDERFSRCSIETDNAENKSKLSQNEKILVYNQKWVNESFYENPTLKGIFSLSKENTNAKKKIDSANQEKEKLEKLKNTKEADKEKSKKSFDNKKSKVIDSVWKVKTDYTGGERKTDKFFKGLKSDKTEFFNHILKISKPASAPLKSIDDIKKELDIITNKNVTKILPLNLVKFNGLSDDDISFLKKEIVGSRNSTFSSLLEHLQNSDWVNAGFKYVENQNESALCPFCQQKIDKSHLLSELKSCFDKSYEQDKHKLQSIRDNYKNQIENISTESIFKQNDLLKEYSLNYETTLESLKNKLNKNLDVIKEKISTPSKPVVLNSVESELLSLNTVIQSANTKIDDFNTKIDQKDKTLKILENLFWQNIRLQYDVSISNYEIEKTEFEKEQKTFDSEIEEIKEKIEEQNNIIAEQSKLVSNIDEAVSNINNRLVDLGIDSFQIVKHDNDKAEYKLVRLEESVDDVFESLSEGEKMIISFLYFIEECKGKEDSKTMDKKKIVVIDDPISSLSHIYVFNVAELVKAEFTKDNFDKWEQVFILTHSLYFFYELVGQKKFSRKELSEAQLAKFPNLYRLIKSPSGTKIVTMQANEIQNDYQMYWSVVNNKDNQPALIANCMRNIIDYFFGFIEKNALVEVFQRKEFKDTKYQAFYRYINRESHSDNINIYDMKEFDYSNFQEAFHEVFSLAGYEEHYNTMKKIGIEG</sequence>
<dbReference type="AlphaFoldDB" id="F2NVA3"/>
<keyword evidence="4" id="KW-1185">Reference proteome</keyword>
<reference evidence="4" key="2">
    <citation type="submission" date="2011-04" db="EMBL/GenBank/DDBJ databases">
        <title>The complete genome of chromosome of Treponema succinifaciens DSM 2489.</title>
        <authorList>
            <person name="Lucas S."/>
            <person name="Copeland A."/>
            <person name="Lapidus A."/>
            <person name="Bruce D."/>
            <person name="Goodwin L."/>
            <person name="Pitluck S."/>
            <person name="Peters L."/>
            <person name="Kyrpides N."/>
            <person name="Mavromatis K."/>
            <person name="Ivanova N."/>
            <person name="Ovchinnikova G."/>
            <person name="Teshima H."/>
            <person name="Detter J.C."/>
            <person name="Tapia R."/>
            <person name="Han C."/>
            <person name="Land M."/>
            <person name="Hauser L."/>
            <person name="Markowitz V."/>
            <person name="Cheng J.-F."/>
            <person name="Hugenholtz P."/>
            <person name="Woyke T."/>
            <person name="Wu D."/>
            <person name="Gronow S."/>
            <person name="Wellnitz S."/>
            <person name="Brambilla E."/>
            <person name="Klenk H.-P."/>
            <person name="Eisen J.A."/>
        </authorList>
    </citation>
    <scope>NUCLEOTIDE SEQUENCE [LARGE SCALE GENOMIC DNA]</scope>
    <source>
        <strain evidence="4">ATCC 33096 / DSM 2489 / 6091</strain>
    </source>
</reference>
<feature type="coiled-coil region" evidence="1">
    <location>
        <begin position="388"/>
        <end position="462"/>
    </location>
</feature>
<dbReference type="GeneID" id="302997868"/>
<gene>
    <name evidence="3" type="ordered locus">Tresu_0672</name>
</gene>
<dbReference type="EMBL" id="CP002631">
    <property type="protein sequence ID" value="AEB13613.1"/>
    <property type="molecule type" value="Genomic_DNA"/>
</dbReference>
<dbReference type="OrthoDB" id="306339at2"/>
<dbReference type="eggNOG" id="COG4694">
    <property type="taxonomic scope" value="Bacteria"/>
</dbReference>
<dbReference type="HOGENOM" id="CLU_020729_1_0_12"/>
<dbReference type="Proteomes" id="UP000006852">
    <property type="component" value="Chromosome"/>
</dbReference>
<accession>F2NVA3</accession>